<proteinExistence type="predicted"/>
<evidence type="ECO:0000256" key="1">
    <source>
        <dbReference type="ARBA" id="ARBA00022729"/>
    </source>
</evidence>
<dbReference type="STRING" id="545694.TREPR_0714"/>
<dbReference type="PROSITE" id="PS51782">
    <property type="entry name" value="LYSM"/>
    <property type="match status" value="2"/>
</dbReference>
<dbReference type="SMART" id="SM00257">
    <property type="entry name" value="LysM"/>
    <property type="match status" value="2"/>
</dbReference>
<name>F5YJX6_TREPZ</name>
<feature type="domain" description="LysM" evidence="2">
    <location>
        <begin position="101"/>
        <end position="145"/>
    </location>
</feature>
<dbReference type="InterPro" id="IPR050570">
    <property type="entry name" value="Cell_wall_metabolism_enzyme"/>
</dbReference>
<organism evidence="3 4">
    <name type="scientific">Treponema primitia (strain ATCC BAA-887 / DSM 12427 / ZAS-2)</name>
    <dbReference type="NCBI Taxonomy" id="545694"/>
    <lineage>
        <taxon>Bacteria</taxon>
        <taxon>Pseudomonadati</taxon>
        <taxon>Spirochaetota</taxon>
        <taxon>Spirochaetia</taxon>
        <taxon>Spirochaetales</taxon>
        <taxon>Treponemataceae</taxon>
        <taxon>Treponema</taxon>
    </lineage>
</organism>
<dbReference type="EMBL" id="CP001843">
    <property type="protein sequence ID" value="AEF84570.1"/>
    <property type="molecule type" value="Genomic_DNA"/>
</dbReference>
<evidence type="ECO:0000313" key="4">
    <source>
        <dbReference type="Proteomes" id="UP000009223"/>
    </source>
</evidence>
<evidence type="ECO:0000259" key="2">
    <source>
        <dbReference type="PROSITE" id="PS51782"/>
    </source>
</evidence>
<dbReference type="SUPFAM" id="SSF51261">
    <property type="entry name" value="Duplicated hybrid motif"/>
    <property type="match status" value="1"/>
</dbReference>
<dbReference type="InterPro" id="IPR016047">
    <property type="entry name" value="M23ase_b-sheet_dom"/>
</dbReference>
<dbReference type="eggNOG" id="COG0739">
    <property type="taxonomic scope" value="Bacteria"/>
</dbReference>
<dbReference type="KEGG" id="tpi:TREPR_0714"/>
<keyword evidence="1" id="KW-0732">Signal</keyword>
<reference evidence="4" key="1">
    <citation type="submission" date="2009-12" db="EMBL/GenBank/DDBJ databases">
        <title>Complete sequence of Treponema primitia strain ZAS-2.</title>
        <authorList>
            <person name="Tetu S.G."/>
            <person name="Matson E."/>
            <person name="Ren Q."/>
            <person name="Seshadri R."/>
            <person name="Elbourne L."/>
            <person name="Hassan K.A."/>
            <person name="Durkin A."/>
            <person name="Radune D."/>
            <person name="Mohamoud Y."/>
            <person name="Shay R."/>
            <person name="Jin S."/>
            <person name="Zhang X."/>
            <person name="Lucey K."/>
            <person name="Ballor N.R."/>
            <person name="Ottesen E."/>
            <person name="Rosenthal R."/>
            <person name="Allen A."/>
            <person name="Leadbetter J.R."/>
            <person name="Paulsen I.T."/>
        </authorList>
    </citation>
    <scope>NUCLEOTIDE SEQUENCE [LARGE SCALE GENOMIC DNA]</scope>
    <source>
        <strain evidence="4">ATCC BAA-887 / DSM 12427 / ZAS-2</strain>
    </source>
</reference>
<evidence type="ECO:0000313" key="3">
    <source>
        <dbReference type="EMBL" id="AEF84570.1"/>
    </source>
</evidence>
<dbReference type="Gene3D" id="3.10.350.10">
    <property type="entry name" value="LysM domain"/>
    <property type="match status" value="2"/>
</dbReference>
<accession>F5YJX6</accession>
<feature type="domain" description="LysM" evidence="2">
    <location>
        <begin position="151"/>
        <end position="201"/>
    </location>
</feature>
<dbReference type="InterPro" id="IPR011055">
    <property type="entry name" value="Dup_hybrid_motif"/>
</dbReference>
<gene>
    <name evidence="3" type="ordered locus">TREPR_0714</name>
</gene>
<protein>
    <submittedName>
        <fullName evidence="3">LysM domain/M23/M37 peptidase domain protein</fullName>
    </submittedName>
</protein>
<dbReference type="HOGENOM" id="CLU_029425_7_0_12"/>
<dbReference type="CDD" id="cd12797">
    <property type="entry name" value="M23_peptidase"/>
    <property type="match status" value="1"/>
</dbReference>
<dbReference type="Pfam" id="PF01551">
    <property type="entry name" value="Peptidase_M23"/>
    <property type="match status" value="1"/>
</dbReference>
<dbReference type="GO" id="GO:0004222">
    <property type="term" value="F:metalloendopeptidase activity"/>
    <property type="evidence" value="ECO:0007669"/>
    <property type="project" value="TreeGrafter"/>
</dbReference>
<dbReference type="CDD" id="cd00118">
    <property type="entry name" value="LysM"/>
    <property type="match status" value="2"/>
</dbReference>
<dbReference type="PANTHER" id="PTHR21666:SF289">
    <property type="entry name" value="L-ALA--D-GLU ENDOPEPTIDASE"/>
    <property type="match status" value="1"/>
</dbReference>
<dbReference type="InterPro" id="IPR018392">
    <property type="entry name" value="LysM"/>
</dbReference>
<dbReference type="Pfam" id="PF01476">
    <property type="entry name" value="LysM"/>
    <property type="match status" value="2"/>
</dbReference>
<keyword evidence="4" id="KW-1185">Reference proteome</keyword>
<dbReference type="Proteomes" id="UP000009223">
    <property type="component" value="Chromosome"/>
</dbReference>
<reference evidence="3 4" key="2">
    <citation type="journal article" date="2011" name="ISME J.">
        <title>RNA-seq reveals cooperative metabolic interactions between two termite-gut spirochete species in co-culture.</title>
        <authorList>
            <person name="Rosenthal A.Z."/>
            <person name="Matson E.G."/>
            <person name="Eldar A."/>
            <person name="Leadbetter J.R."/>
        </authorList>
    </citation>
    <scope>NUCLEOTIDE SEQUENCE [LARGE SCALE GENOMIC DNA]</scope>
    <source>
        <strain evidence="4">ATCC BAA-887 / DSM 12427 / ZAS-2</strain>
    </source>
</reference>
<dbReference type="eggNOG" id="COG1388">
    <property type="taxonomic scope" value="Bacteria"/>
</dbReference>
<sequence length="337" mass="37039">MSILKKPYKIQSMEKIIRLVMIFSLIYFFPIPGHSPGLWGELPPSKLNKASLPEAENGMGMPYLENASLALPENENTVSDASLTGIPEPEAYSKPQMLLCFSYKVRPGDTIGVLAETFGLNQDTLLSLNGIKNSRLLQIDQILRIPNQDGILYTVKKGDTLPSIAEKYELETASIQTANELFSEQVNPNTSLFLPGARLSRTDLQEINGDLFMWPVRGYITSPYGYRLSPFTNKERQFHTGLDIGSAHGTPIRAAMAGRVSAIGYDGVSGNYVVVTHHSGYRTLYAHMSLVRTKTGTYVRTGDIIGDVGSTGLSTGPHLHFTVYKNGVTVNPRALIK</sequence>
<dbReference type="PANTHER" id="PTHR21666">
    <property type="entry name" value="PEPTIDASE-RELATED"/>
    <property type="match status" value="1"/>
</dbReference>
<dbReference type="Gene3D" id="2.70.70.10">
    <property type="entry name" value="Glucose Permease (Domain IIA)"/>
    <property type="match status" value="1"/>
</dbReference>
<dbReference type="AlphaFoldDB" id="F5YJX6"/>
<dbReference type="InterPro" id="IPR036779">
    <property type="entry name" value="LysM_dom_sf"/>
</dbReference>